<dbReference type="RefSeq" id="WP_073059451.1">
    <property type="nucleotide sequence ID" value="NZ_FQUS01000003.1"/>
</dbReference>
<keyword evidence="4 10" id="KW-0808">Transferase</keyword>
<dbReference type="InterPro" id="IPR039657">
    <property type="entry name" value="Dimethylallyltransferase"/>
</dbReference>
<keyword evidence="8 10" id="KW-0460">Magnesium</keyword>
<evidence type="ECO:0000256" key="13">
    <source>
        <dbReference type="RuleBase" id="RU003785"/>
    </source>
</evidence>
<dbReference type="EC" id="2.5.1.75" evidence="10"/>
<comment type="subunit">
    <text evidence="10">Monomer.</text>
</comment>
<comment type="function">
    <text evidence="2 10 12">Catalyzes the transfer of a dimethylallyl group onto the adenine at position 37 in tRNAs that read codons beginning with uridine, leading to the formation of N6-(dimethylallyl)adenosine (i(6)A).</text>
</comment>
<evidence type="ECO:0000256" key="6">
    <source>
        <dbReference type="ARBA" id="ARBA00022741"/>
    </source>
</evidence>
<dbReference type="AlphaFoldDB" id="A0A1M4VUK8"/>
<feature type="binding site" evidence="10">
    <location>
        <begin position="7"/>
        <end position="14"/>
    </location>
    <ligand>
        <name>ATP</name>
        <dbReference type="ChEBI" id="CHEBI:30616"/>
    </ligand>
</feature>
<reference evidence="14 15" key="1">
    <citation type="submission" date="2016-11" db="EMBL/GenBank/DDBJ databases">
        <authorList>
            <person name="Jaros S."/>
            <person name="Januszkiewicz K."/>
            <person name="Wedrychowicz H."/>
        </authorList>
    </citation>
    <scope>NUCLEOTIDE SEQUENCE [LARGE SCALE GENOMIC DNA]</scope>
    <source>
        <strain evidence="14 15">DSM 21986</strain>
    </source>
</reference>
<dbReference type="GO" id="GO:0052381">
    <property type="term" value="F:tRNA dimethylallyltransferase activity"/>
    <property type="evidence" value="ECO:0007669"/>
    <property type="project" value="UniProtKB-UniRule"/>
</dbReference>
<dbReference type="InterPro" id="IPR018022">
    <property type="entry name" value="IPT"/>
</dbReference>
<evidence type="ECO:0000256" key="8">
    <source>
        <dbReference type="ARBA" id="ARBA00022842"/>
    </source>
</evidence>
<dbReference type="EMBL" id="FQUS01000003">
    <property type="protein sequence ID" value="SHE72580.1"/>
    <property type="molecule type" value="Genomic_DNA"/>
</dbReference>
<evidence type="ECO:0000256" key="9">
    <source>
        <dbReference type="ARBA" id="ARBA00049563"/>
    </source>
</evidence>
<dbReference type="HAMAP" id="MF_00185">
    <property type="entry name" value="IPP_trans"/>
    <property type="match status" value="1"/>
</dbReference>
<evidence type="ECO:0000313" key="15">
    <source>
        <dbReference type="Proteomes" id="UP000184041"/>
    </source>
</evidence>
<dbReference type="PANTHER" id="PTHR11088:SF60">
    <property type="entry name" value="TRNA DIMETHYLALLYLTRANSFERASE"/>
    <property type="match status" value="1"/>
</dbReference>
<gene>
    <name evidence="10" type="primary">miaA</name>
    <name evidence="14" type="ORF">SAMN05443144_10340</name>
</gene>
<organism evidence="14 15">
    <name type="scientific">Fodinibius roseus</name>
    <dbReference type="NCBI Taxonomy" id="1194090"/>
    <lineage>
        <taxon>Bacteria</taxon>
        <taxon>Pseudomonadati</taxon>
        <taxon>Balneolota</taxon>
        <taxon>Balneolia</taxon>
        <taxon>Balneolales</taxon>
        <taxon>Balneolaceae</taxon>
        <taxon>Fodinibius</taxon>
    </lineage>
</organism>
<dbReference type="Gene3D" id="3.40.50.300">
    <property type="entry name" value="P-loop containing nucleotide triphosphate hydrolases"/>
    <property type="match status" value="1"/>
</dbReference>
<dbReference type="SUPFAM" id="SSF52540">
    <property type="entry name" value="P-loop containing nucleoside triphosphate hydrolases"/>
    <property type="match status" value="2"/>
</dbReference>
<dbReference type="GO" id="GO:0006400">
    <property type="term" value="P:tRNA modification"/>
    <property type="evidence" value="ECO:0007669"/>
    <property type="project" value="TreeGrafter"/>
</dbReference>
<accession>A0A1M4VUK8</accession>
<evidence type="ECO:0000256" key="4">
    <source>
        <dbReference type="ARBA" id="ARBA00022679"/>
    </source>
</evidence>
<keyword evidence="6 10" id="KW-0547">Nucleotide-binding</keyword>
<dbReference type="GO" id="GO:0005524">
    <property type="term" value="F:ATP binding"/>
    <property type="evidence" value="ECO:0007669"/>
    <property type="project" value="UniProtKB-UniRule"/>
</dbReference>
<evidence type="ECO:0000256" key="5">
    <source>
        <dbReference type="ARBA" id="ARBA00022694"/>
    </source>
</evidence>
<dbReference type="InterPro" id="IPR027417">
    <property type="entry name" value="P-loop_NTPase"/>
</dbReference>
<feature type="site" description="Interaction with substrate tRNA" evidence="10">
    <location>
        <position position="122"/>
    </location>
</feature>
<sequence length="309" mass="35671">MRILLTGPTAVGKTALSVDLARDFCAEIISVDSRQCYKYLNIGTATPTENEQGDVPHYNLSIIDPGVKDNVANYEERARSWQQDIEHRKKNILYTGGSTLHVQCTIQPLDDVPEADESNIVRLETQIEEEGIEPLFKKLREVDPDYTEKMDGMNTQRIVRALDVWMQTGRPFSSFHSNDNSITVPDDMIVFGLHRNRQVLYDRINSRVEQMFAQGLLEEVESILNRGYTLKDPGLNTVGYKQAIHYLEGNISYKQMVNNIKTKTRRYAKRQLSWFRRWNFIHWIDLDDTSPEEARNFIGKQVAAKLNKD</sequence>
<dbReference type="Proteomes" id="UP000184041">
    <property type="component" value="Unassembled WGS sequence"/>
</dbReference>
<dbReference type="OrthoDB" id="9776390at2"/>
<comment type="cofactor">
    <cofactor evidence="1 10">
        <name>Mg(2+)</name>
        <dbReference type="ChEBI" id="CHEBI:18420"/>
    </cofactor>
</comment>
<dbReference type="Pfam" id="PF01715">
    <property type="entry name" value="IPPT"/>
    <property type="match status" value="1"/>
</dbReference>
<protein>
    <recommendedName>
        <fullName evidence="10">tRNA dimethylallyltransferase</fullName>
        <ecNumber evidence="10">2.5.1.75</ecNumber>
    </recommendedName>
    <alternativeName>
        <fullName evidence="10">Dimethylallyl diphosphate:tRNA dimethylallyltransferase</fullName>
        <shortName evidence="10">DMAPP:tRNA dimethylallyltransferase</shortName>
        <shortName evidence="10">DMATase</shortName>
    </alternativeName>
    <alternativeName>
        <fullName evidence="10">Isopentenyl-diphosphate:tRNA isopentenyltransferase</fullName>
        <shortName evidence="10">IPP transferase</shortName>
        <shortName evidence="10">IPPT</shortName>
        <shortName evidence="10">IPTase</shortName>
    </alternativeName>
</protein>
<evidence type="ECO:0000256" key="3">
    <source>
        <dbReference type="ARBA" id="ARBA00005842"/>
    </source>
</evidence>
<keyword evidence="5 10" id="KW-0819">tRNA processing</keyword>
<comment type="catalytic activity">
    <reaction evidence="9 10 11">
        <text>adenosine(37) in tRNA + dimethylallyl diphosphate = N(6)-dimethylallyladenosine(37) in tRNA + diphosphate</text>
        <dbReference type="Rhea" id="RHEA:26482"/>
        <dbReference type="Rhea" id="RHEA-COMP:10162"/>
        <dbReference type="Rhea" id="RHEA-COMP:10375"/>
        <dbReference type="ChEBI" id="CHEBI:33019"/>
        <dbReference type="ChEBI" id="CHEBI:57623"/>
        <dbReference type="ChEBI" id="CHEBI:74411"/>
        <dbReference type="ChEBI" id="CHEBI:74415"/>
        <dbReference type="EC" id="2.5.1.75"/>
    </reaction>
</comment>
<evidence type="ECO:0000256" key="1">
    <source>
        <dbReference type="ARBA" id="ARBA00001946"/>
    </source>
</evidence>
<dbReference type="PANTHER" id="PTHR11088">
    <property type="entry name" value="TRNA DIMETHYLALLYLTRANSFERASE"/>
    <property type="match status" value="1"/>
</dbReference>
<keyword evidence="15" id="KW-1185">Reference proteome</keyword>
<name>A0A1M4VUK8_9BACT</name>
<feature type="region of interest" description="Interaction with substrate tRNA" evidence="10">
    <location>
        <begin position="156"/>
        <end position="160"/>
    </location>
</feature>
<dbReference type="STRING" id="1194090.SAMN05443144_10340"/>
<dbReference type="NCBIfam" id="TIGR00174">
    <property type="entry name" value="miaA"/>
    <property type="match status" value="1"/>
</dbReference>
<evidence type="ECO:0000256" key="12">
    <source>
        <dbReference type="RuleBase" id="RU003784"/>
    </source>
</evidence>
<feature type="region of interest" description="Interaction with substrate tRNA" evidence="10">
    <location>
        <begin position="32"/>
        <end position="35"/>
    </location>
</feature>
<evidence type="ECO:0000256" key="10">
    <source>
        <dbReference type="HAMAP-Rule" id="MF_00185"/>
    </source>
</evidence>
<comment type="similarity">
    <text evidence="3 10 13">Belongs to the IPP transferase family.</text>
</comment>
<feature type="site" description="Interaction with substrate tRNA" evidence="10">
    <location>
        <position position="98"/>
    </location>
</feature>
<dbReference type="Gene3D" id="1.10.20.140">
    <property type="match status" value="1"/>
</dbReference>
<evidence type="ECO:0000256" key="2">
    <source>
        <dbReference type="ARBA" id="ARBA00003213"/>
    </source>
</evidence>
<evidence type="ECO:0000256" key="7">
    <source>
        <dbReference type="ARBA" id="ARBA00022840"/>
    </source>
</evidence>
<proteinExistence type="inferred from homology"/>
<feature type="binding site" evidence="10">
    <location>
        <begin position="9"/>
        <end position="14"/>
    </location>
    <ligand>
        <name>substrate</name>
    </ligand>
</feature>
<evidence type="ECO:0000256" key="11">
    <source>
        <dbReference type="RuleBase" id="RU003783"/>
    </source>
</evidence>
<keyword evidence="7 10" id="KW-0067">ATP-binding</keyword>
<comment type="caution">
    <text evidence="10">Lacks conserved residue(s) required for the propagation of feature annotation.</text>
</comment>
<evidence type="ECO:0000313" key="14">
    <source>
        <dbReference type="EMBL" id="SHE72580.1"/>
    </source>
</evidence>